<evidence type="ECO:0000256" key="1">
    <source>
        <dbReference type="SAM" id="MobiDB-lite"/>
    </source>
</evidence>
<dbReference type="EMBL" id="JANPWB010000003">
    <property type="protein sequence ID" value="KAJ1200502.1"/>
    <property type="molecule type" value="Genomic_DNA"/>
</dbReference>
<evidence type="ECO:0000313" key="3">
    <source>
        <dbReference type="Proteomes" id="UP001066276"/>
    </source>
</evidence>
<proteinExistence type="predicted"/>
<feature type="compositionally biased region" description="Basic residues" evidence="1">
    <location>
        <begin position="218"/>
        <end position="227"/>
    </location>
</feature>
<gene>
    <name evidence="2" type="ORF">NDU88_004326</name>
</gene>
<reference evidence="2" key="1">
    <citation type="journal article" date="2022" name="bioRxiv">
        <title>Sequencing and chromosome-scale assembly of the giantPleurodeles waltlgenome.</title>
        <authorList>
            <person name="Brown T."/>
            <person name="Elewa A."/>
            <person name="Iarovenko S."/>
            <person name="Subramanian E."/>
            <person name="Araus A.J."/>
            <person name="Petzold A."/>
            <person name="Susuki M."/>
            <person name="Suzuki K.-i.T."/>
            <person name="Hayashi T."/>
            <person name="Toyoda A."/>
            <person name="Oliveira C."/>
            <person name="Osipova E."/>
            <person name="Leigh N.D."/>
            <person name="Simon A."/>
            <person name="Yun M.H."/>
        </authorList>
    </citation>
    <scope>NUCLEOTIDE SEQUENCE</scope>
    <source>
        <strain evidence="2">20211129_DDA</strain>
        <tissue evidence="2">Liver</tissue>
    </source>
</reference>
<sequence>MHCSMFSARPRWDHPSTSTISPVELCSAPRSLLSSITSSLWVPGLYQHCRRRAHSVAPSSILSGALQRIFRQAGAKARLLLDVLYKSPGAVLRTSILVPQRYFLIVGARLAPTPPLDCALCRAFSARGRFVRSTVAYFLPGRGETTLQHPLQVLWRPATRLIPPSLMLLPRYGCRARTVTDSGPCSQRTRALYPMHCSVFSAKWGRGRPSMCSSDKPRSRRQGRVTT</sequence>
<feature type="region of interest" description="Disordered" evidence="1">
    <location>
        <begin position="206"/>
        <end position="227"/>
    </location>
</feature>
<dbReference type="Proteomes" id="UP001066276">
    <property type="component" value="Chromosome 2_1"/>
</dbReference>
<keyword evidence="3" id="KW-1185">Reference proteome</keyword>
<organism evidence="2 3">
    <name type="scientific">Pleurodeles waltl</name>
    <name type="common">Iberian ribbed newt</name>
    <dbReference type="NCBI Taxonomy" id="8319"/>
    <lineage>
        <taxon>Eukaryota</taxon>
        <taxon>Metazoa</taxon>
        <taxon>Chordata</taxon>
        <taxon>Craniata</taxon>
        <taxon>Vertebrata</taxon>
        <taxon>Euteleostomi</taxon>
        <taxon>Amphibia</taxon>
        <taxon>Batrachia</taxon>
        <taxon>Caudata</taxon>
        <taxon>Salamandroidea</taxon>
        <taxon>Salamandridae</taxon>
        <taxon>Pleurodelinae</taxon>
        <taxon>Pleurodeles</taxon>
    </lineage>
</organism>
<evidence type="ECO:0000313" key="2">
    <source>
        <dbReference type="EMBL" id="KAJ1200502.1"/>
    </source>
</evidence>
<dbReference type="AlphaFoldDB" id="A0AAV7VIC8"/>
<name>A0AAV7VIC8_PLEWA</name>
<comment type="caution">
    <text evidence="2">The sequence shown here is derived from an EMBL/GenBank/DDBJ whole genome shotgun (WGS) entry which is preliminary data.</text>
</comment>
<accession>A0AAV7VIC8</accession>
<protein>
    <submittedName>
        <fullName evidence="2">Uncharacterized protein</fullName>
    </submittedName>
</protein>